<organism evidence="1 2">
    <name type="scientific">Tritonibacter multivorans</name>
    <dbReference type="NCBI Taxonomy" id="928856"/>
    <lineage>
        <taxon>Bacteria</taxon>
        <taxon>Pseudomonadati</taxon>
        <taxon>Pseudomonadota</taxon>
        <taxon>Alphaproteobacteria</taxon>
        <taxon>Rhodobacterales</taxon>
        <taxon>Paracoccaceae</taxon>
        <taxon>Tritonibacter</taxon>
    </lineage>
</organism>
<evidence type="ECO:0000313" key="2">
    <source>
        <dbReference type="Proteomes" id="UP000052022"/>
    </source>
</evidence>
<dbReference type="Proteomes" id="UP000052022">
    <property type="component" value="Unassembled WGS sequence"/>
</dbReference>
<name>A0A0P1G0G4_9RHOB</name>
<dbReference type="AlphaFoldDB" id="A0A0P1G0G4"/>
<dbReference type="STRING" id="928856.SAMN04488049_10985"/>
<dbReference type="EMBL" id="CYSD01000012">
    <property type="protein sequence ID" value="CUH75218.1"/>
    <property type="molecule type" value="Genomic_DNA"/>
</dbReference>
<gene>
    <name evidence="1" type="ORF">TRM7557_00276</name>
</gene>
<dbReference type="OrthoDB" id="7689766at2"/>
<accession>A0A0P1G0G4</accession>
<reference evidence="1 2" key="1">
    <citation type="submission" date="2015-09" db="EMBL/GenBank/DDBJ databases">
        <authorList>
            <consortium name="Swine Surveillance"/>
        </authorList>
    </citation>
    <scope>NUCLEOTIDE SEQUENCE [LARGE SCALE GENOMIC DNA]</scope>
    <source>
        <strain evidence="1 2">CECT 7557</strain>
    </source>
</reference>
<dbReference type="RefSeq" id="WP_058288430.1">
    <property type="nucleotide sequence ID" value="NZ_CYSD01000012.1"/>
</dbReference>
<evidence type="ECO:0000313" key="1">
    <source>
        <dbReference type="EMBL" id="CUH75218.1"/>
    </source>
</evidence>
<sequence length="157" mass="17206">MPHTASLRSLPNIPSGFALKSVAIVSAFCLMGCDVSTSNSDRFISRSKTPVYPITDTTFEVGLRPGQPFRAFWCSAADYARRVKGADWNDRIYVLRSLGRGRISDAPDAVEFSLDPVAQAAQPSVRLSFNAFEVGENRSVSSANGDCQRQFSDDFDE</sequence>
<keyword evidence="2" id="KW-1185">Reference proteome</keyword>
<proteinExistence type="predicted"/>
<protein>
    <submittedName>
        <fullName evidence="1">Uncharacterized protein</fullName>
    </submittedName>
</protein>